<accession>A0A7C5Y6T0</accession>
<dbReference type="InterPro" id="IPR003593">
    <property type="entry name" value="AAA+_ATPase"/>
</dbReference>
<evidence type="ECO:0000256" key="2">
    <source>
        <dbReference type="ARBA" id="ARBA00022448"/>
    </source>
</evidence>
<gene>
    <name evidence="8" type="ORF">ENM42_00550</name>
</gene>
<dbReference type="GO" id="GO:0005886">
    <property type="term" value="C:plasma membrane"/>
    <property type="evidence" value="ECO:0007669"/>
    <property type="project" value="UniProtKB-SubCell"/>
</dbReference>
<dbReference type="AlphaFoldDB" id="A0A7C5Y6T0"/>
<dbReference type="Pfam" id="PF00005">
    <property type="entry name" value="ABC_tran"/>
    <property type="match status" value="1"/>
</dbReference>
<dbReference type="InterPro" id="IPR003439">
    <property type="entry name" value="ABC_transporter-like_ATP-bd"/>
</dbReference>
<dbReference type="InterPro" id="IPR013563">
    <property type="entry name" value="Oligopep_ABC_C"/>
</dbReference>
<keyword evidence="5 8" id="KW-0067">ATP-binding</keyword>
<proteinExistence type="predicted"/>
<dbReference type="GO" id="GO:0005524">
    <property type="term" value="F:ATP binding"/>
    <property type="evidence" value="ECO:0007669"/>
    <property type="project" value="UniProtKB-KW"/>
</dbReference>
<organism evidence="8">
    <name type="scientific">Caldiarchaeum subterraneum</name>
    <dbReference type="NCBI Taxonomy" id="311458"/>
    <lineage>
        <taxon>Archaea</taxon>
        <taxon>Nitrososphaerota</taxon>
        <taxon>Candidatus Caldarchaeales</taxon>
        <taxon>Candidatus Caldarchaeaceae</taxon>
        <taxon>Candidatus Caldarchaeum</taxon>
    </lineage>
</organism>
<evidence type="ECO:0000256" key="5">
    <source>
        <dbReference type="ARBA" id="ARBA00022840"/>
    </source>
</evidence>
<comment type="caution">
    <text evidence="8">The sequence shown here is derived from an EMBL/GenBank/DDBJ whole genome shotgun (WGS) entry which is preliminary data.</text>
</comment>
<keyword evidence="6" id="KW-0472">Membrane</keyword>
<dbReference type="EMBL" id="DRXS01000032">
    <property type="protein sequence ID" value="HHR40299.1"/>
    <property type="molecule type" value="Genomic_DNA"/>
</dbReference>
<dbReference type="Gene3D" id="3.40.50.300">
    <property type="entry name" value="P-loop containing nucleotide triphosphate hydrolases"/>
    <property type="match status" value="1"/>
</dbReference>
<dbReference type="NCBIfam" id="TIGR01727">
    <property type="entry name" value="oligo_HPY"/>
    <property type="match status" value="1"/>
</dbReference>
<evidence type="ECO:0000256" key="1">
    <source>
        <dbReference type="ARBA" id="ARBA00004202"/>
    </source>
</evidence>
<dbReference type="GO" id="GO:0015833">
    <property type="term" value="P:peptide transport"/>
    <property type="evidence" value="ECO:0007669"/>
    <property type="project" value="InterPro"/>
</dbReference>
<dbReference type="InterPro" id="IPR050388">
    <property type="entry name" value="ABC_Ni/Peptide_Import"/>
</dbReference>
<protein>
    <submittedName>
        <fullName evidence="8">ABC transporter ATP-binding protein</fullName>
    </submittedName>
</protein>
<dbReference type="PANTHER" id="PTHR43297:SF2">
    <property type="entry name" value="DIPEPTIDE TRANSPORT ATP-BINDING PROTEIN DPPD"/>
    <property type="match status" value="1"/>
</dbReference>
<dbReference type="SMART" id="SM00382">
    <property type="entry name" value="AAA"/>
    <property type="match status" value="1"/>
</dbReference>
<feature type="domain" description="ABC transporter" evidence="7">
    <location>
        <begin position="6"/>
        <end position="255"/>
    </location>
</feature>
<evidence type="ECO:0000256" key="3">
    <source>
        <dbReference type="ARBA" id="ARBA00022475"/>
    </source>
</evidence>
<dbReference type="Pfam" id="PF08352">
    <property type="entry name" value="oligo_HPY"/>
    <property type="match status" value="1"/>
</dbReference>
<name>A0A7C5Y6T0_CALS0</name>
<dbReference type="PROSITE" id="PS50893">
    <property type="entry name" value="ABC_TRANSPORTER_2"/>
    <property type="match status" value="1"/>
</dbReference>
<keyword evidence="3" id="KW-1003">Cell membrane</keyword>
<reference evidence="8" key="1">
    <citation type="journal article" date="2020" name="mSystems">
        <title>Genome- and Community-Level Interaction Insights into Carbon Utilization and Element Cycling Functions of Hydrothermarchaeota in Hydrothermal Sediment.</title>
        <authorList>
            <person name="Zhou Z."/>
            <person name="Liu Y."/>
            <person name="Xu W."/>
            <person name="Pan J."/>
            <person name="Luo Z.H."/>
            <person name="Li M."/>
        </authorList>
    </citation>
    <scope>NUCLEOTIDE SEQUENCE [LARGE SCALE GENOMIC DNA]</scope>
    <source>
        <strain evidence="8">SpSt-1084</strain>
    </source>
</reference>
<evidence type="ECO:0000313" key="8">
    <source>
        <dbReference type="EMBL" id="HHR40299.1"/>
    </source>
</evidence>
<keyword evidence="4" id="KW-0547">Nucleotide-binding</keyword>
<dbReference type="GO" id="GO:0016887">
    <property type="term" value="F:ATP hydrolysis activity"/>
    <property type="evidence" value="ECO:0007669"/>
    <property type="project" value="InterPro"/>
</dbReference>
<comment type="subcellular location">
    <subcellularLocation>
        <location evidence="1">Cell membrane</location>
        <topology evidence="1">Peripheral membrane protein</topology>
    </subcellularLocation>
</comment>
<sequence length="321" mass="35374">MVLLSVKNLKLHYKTGKQTYIHAVDDVSFDIAEAEIVALVGESGSGKTTTALSIPRLLPPSAVILGGEILFKGIDLLSLSTAELNKIRGRDIGFVFQEPVSYLNPLIKVGDQIAEVLMTHEDLDKREARRRALKLLEQVRVPDPERVYNNYPHQLSGGMAQRVNIAIAIGMNPSLLIADEPTSNLDVTVQAQILNLIMTLQREFGMAVLLVTHDIGVVSGMADKVLVMYAGEIVEEAPVSMIFRSPHHPYSKLLLKKFKQSSAENIEIMGNVPDLANPPEGCRFLQRCPAAMKQCSQKVPETSLNSSHRVLCWLYAHGNES</sequence>
<evidence type="ECO:0000256" key="6">
    <source>
        <dbReference type="ARBA" id="ARBA00023136"/>
    </source>
</evidence>
<dbReference type="CDD" id="cd03257">
    <property type="entry name" value="ABC_NikE_OppD_transporters"/>
    <property type="match status" value="1"/>
</dbReference>
<dbReference type="PANTHER" id="PTHR43297">
    <property type="entry name" value="OLIGOPEPTIDE TRANSPORT ATP-BINDING PROTEIN APPD"/>
    <property type="match status" value="1"/>
</dbReference>
<dbReference type="InterPro" id="IPR027417">
    <property type="entry name" value="P-loop_NTPase"/>
</dbReference>
<dbReference type="PROSITE" id="PS00211">
    <property type="entry name" value="ABC_TRANSPORTER_1"/>
    <property type="match status" value="1"/>
</dbReference>
<dbReference type="InterPro" id="IPR017871">
    <property type="entry name" value="ABC_transporter-like_CS"/>
</dbReference>
<evidence type="ECO:0000256" key="4">
    <source>
        <dbReference type="ARBA" id="ARBA00022741"/>
    </source>
</evidence>
<keyword evidence="2" id="KW-0813">Transport</keyword>
<dbReference type="SUPFAM" id="SSF52540">
    <property type="entry name" value="P-loop containing nucleoside triphosphate hydrolases"/>
    <property type="match status" value="1"/>
</dbReference>
<dbReference type="FunFam" id="3.40.50.300:FF:000016">
    <property type="entry name" value="Oligopeptide ABC transporter ATP-binding component"/>
    <property type="match status" value="1"/>
</dbReference>
<evidence type="ECO:0000259" key="7">
    <source>
        <dbReference type="PROSITE" id="PS50893"/>
    </source>
</evidence>